<dbReference type="InterPro" id="IPR041527">
    <property type="entry name" value="YhcG_N"/>
</dbReference>
<dbReference type="AlphaFoldDB" id="A0A5C5YG76"/>
<evidence type="ECO:0000259" key="1">
    <source>
        <dbReference type="Pfam" id="PF17761"/>
    </source>
</evidence>
<dbReference type="RefSeq" id="WP_222435401.1">
    <property type="nucleotide sequence ID" value="NZ_SJPK01000002.1"/>
</dbReference>
<dbReference type="InterPro" id="IPR053148">
    <property type="entry name" value="PD-DEXK-like_domain"/>
</dbReference>
<proteinExistence type="predicted"/>
<sequence length="126" mass="14689">MKDESELAIIDSDLLPEVRRLIDESRRRAAVVVNAELTMLYWDVGATVRDVVMAGKRAKYGKRVIERLAERLTKLYGKGWTQTQLRHCLRTVEAFPDREIVYALRTHLSWTHFRALIFIENPLHAI</sequence>
<reference evidence="2 3" key="1">
    <citation type="submission" date="2019-02" db="EMBL/GenBank/DDBJ databases">
        <title>Deep-cultivation of Planctomycetes and their phenomic and genomic characterization uncovers novel biology.</title>
        <authorList>
            <person name="Wiegand S."/>
            <person name="Jogler M."/>
            <person name="Boedeker C."/>
            <person name="Pinto D."/>
            <person name="Vollmers J."/>
            <person name="Rivas-Marin E."/>
            <person name="Kohn T."/>
            <person name="Peeters S.H."/>
            <person name="Heuer A."/>
            <person name="Rast P."/>
            <person name="Oberbeckmann S."/>
            <person name="Bunk B."/>
            <person name="Jeske O."/>
            <person name="Meyerdierks A."/>
            <person name="Storesund J.E."/>
            <person name="Kallscheuer N."/>
            <person name="Luecker S."/>
            <person name="Lage O.M."/>
            <person name="Pohl T."/>
            <person name="Merkel B.J."/>
            <person name="Hornburger P."/>
            <person name="Mueller R.-W."/>
            <person name="Bruemmer F."/>
            <person name="Labrenz M."/>
            <person name="Spormann A.M."/>
            <person name="Op Den Camp H."/>
            <person name="Overmann J."/>
            <person name="Amann R."/>
            <person name="Jetten M.S.M."/>
            <person name="Mascher T."/>
            <person name="Medema M.H."/>
            <person name="Devos D.P."/>
            <person name="Kaster A.-K."/>
            <person name="Ovreas L."/>
            <person name="Rohde M."/>
            <person name="Galperin M.Y."/>
            <person name="Jogler C."/>
        </authorList>
    </citation>
    <scope>NUCLEOTIDE SEQUENCE [LARGE SCALE GENOMIC DNA]</scope>
    <source>
        <strain evidence="2 3">CA85</strain>
    </source>
</reference>
<accession>A0A5C5YG76</accession>
<evidence type="ECO:0000313" key="2">
    <source>
        <dbReference type="EMBL" id="TWT73969.1"/>
    </source>
</evidence>
<evidence type="ECO:0000313" key="3">
    <source>
        <dbReference type="Proteomes" id="UP000318053"/>
    </source>
</evidence>
<dbReference type="Proteomes" id="UP000318053">
    <property type="component" value="Unassembled WGS sequence"/>
</dbReference>
<gene>
    <name evidence="2" type="ORF">CA85_08520</name>
</gene>
<comment type="caution">
    <text evidence="2">The sequence shown here is derived from an EMBL/GenBank/DDBJ whole genome shotgun (WGS) entry which is preliminary data.</text>
</comment>
<dbReference type="EMBL" id="SJPK01000002">
    <property type="protein sequence ID" value="TWT73969.1"/>
    <property type="molecule type" value="Genomic_DNA"/>
</dbReference>
<feature type="domain" description="YhcG N-terminal" evidence="1">
    <location>
        <begin position="17"/>
        <end position="123"/>
    </location>
</feature>
<organism evidence="2 3">
    <name type="scientific">Allorhodopirellula solitaria</name>
    <dbReference type="NCBI Taxonomy" id="2527987"/>
    <lineage>
        <taxon>Bacteria</taxon>
        <taxon>Pseudomonadati</taxon>
        <taxon>Planctomycetota</taxon>
        <taxon>Planctomycetia</taxon>
        <taxon>Pirellulales</taxon>
        <taxon>Pirellulaceae</taxon>
        <taxon>Allorhodopirellula</taxon>
    </lineage>
</organism>
<protein>
    <recommendedName>
        <fullName evidence="1">YhcG N-terminal domain-containing protein</fullName>
    </recommendedName>
</protein>
<dbReference type="PANTHER" id="PTHR30547:SF5">
    <property type="entry name" value="NUCLEASE YHCG-RELATED"/>
    <property type="match status" value="1"/>
</dbReference>
<dbReference type="PANTHER" id="PTHR30547">
    <property type="entry name" value="UNCHARACTERIZED PROTEIN YHCG-RELATED"/>
    <property type="match status" value="1"/>
</dbReference>
<name>A0A5C5YG76_9BACT</name>
<dbReference type="Pfam" id="PF17761">
    <property type="entry name" value="DUF1016_N"/>
    <property type="match status" value="1"/>
</dbReference>
<keyword evidence="3" id="KW-1185">Reference proteome</keyword>